<dbReference type="RefSeq" id="WP_310028349.1">
    <property type="nucleotide sequence ID" value="NZ_JAVDVI010000019.1"/>
</dbReference>
<dbReference type="SMART" id="SM00060">
    <property type="entry name" value="FN3"/>
    <property type="match status" value="1"/>
</dbReference>
<organism evidence="4 5">
    <name type="scientific">Flavobacterium arsenatis</name>
    <dbReference type="NCBI Taxonomy" id="1484332"/>
    <lineage>
        <taxon>Bacteria</taxon>
        <taxon>Pseudomonadati</taxon>
        <taxon>Bacteroidota</taxon>
        <taxon>Flavobacteriia</taxon>
        <taxon>Flavobacteriales</taxon>
        <taxon>Flavobacteriaceae</taxon>
        <taxon>Flavobacterium</taxon>
    </lineage>
</organism>
<evidence type="ECO:0000259" key="3">
    <source>
        <dbReference type="PROSITE" id="PS50853"/>
    </source>
</evidence>
<gene>
    <name evidence="4" type="ORF">J2X31_003399</name>
</gene>
<feature type="chain" id="PRO_5047100664" description="Fibronectin type-III domain-containing protein" evidence="2">
    <location>
        <begin position="19"/>
        <end position="517"/>
    </location>
</feature>
<dbReference type="Proteomes" id="UP001255185">
    <property type="component" value="Unassembled WGS sequence"/>
</dbReference>
<dbReference type="NCBIfam" id="TIGR04183">
    <property type="entry name" value="Por_Secre_tail"/>
    <property type="match status" value="1"/>
</dbReference>
<evidence type="ECO:0000313" key="5">
    <source>
        <dbReference type="Proteomes" id="UP001255185"/>
    </source>
</evidence>
<dbReference type="NCBIfam" id="NF038128">
    <property type="entry name" value="choice_anch_J"/>
    <property type="match status" value="2"/>
</dbReference>
<proteinExistence type="predicted"/>
<name>A0ABU1TU11_9FLAO</name>
<dbReference type="EMBL" id="JAVDVI010000019">
    <property type="protein sequence ID" value="MDR6969368.1"/>
    <property type="molecule type" value="Genomic_DNA"/>
</dbReference>
<dbReference type="InterPro" id="IPR011628">
    <property type="entry name" value="Cleaved_adhesin"/>
</dbReference>
<dbReference type="Pfam" id="PF07675">
    <property type="entry name" value="Cleaved_Adhesin"/>
    <property type="match status" value="1"/>
</dbReference>
<dbReference type="InterPro" id="IPR013783">
    <property type="entry name" value="Ig-like_fold"/>
</dbReference>
<keyword evidence="1 2" id="KW-0732">Signal</keyword>
<dbReference type="InterPro" id="IPR026444">
    <property type="entry name" value="Secre_tail"/>
</dbReference>
<protein>
    <recommendedName>
        <fullName evidence="3">Fibronectin type-III domain-containing protein</fullName>
    </recommendedName>
</protein>
<dbReference type="Pfam" id="PF00041">
    <property type="entry name" value="fn3"/>
    <property type="match status" value="1"/>
</dbReference>
<dbReference type="SUPFAM" id="SSF49265">
    <property type="entry name" value="Fibronectin type III"/>
    <property type="match status" value="1"/>
</dbReference>
<accession>A0ABU1TU11</accession>
<reference evidence="4 5" key="1">
    <citation type="submission" date="2023-07" db="EMBL/GenBank/DDBJ databases">
        <title>Sorghum-associated microbial communities from plants grown in Nebraska, USA.</title>
        <authorList>
            <person name="Schachtman D."/>
        </authorList>
    </citation>
    <scope>NUCLEOTIDE SEQUENCE [LARGE SCALE GENOMIC DNA]</scope>
    <source>
        <strain evidence="4 5">3773</strain>
    </source>
</reference>
<dbReference type="PROSITE" id="PS50853">
    <property type="entry name" value="FN3"/>
    <property type="match status" value="1"/>
</dbReference>
<dbReference type="InterPro" id="IPR003961">
    <property type="entry name" value="FN3_dom"/>
</dbReference>
<comment type="caution">
    <text evidence="4">The sequence shown here is derived from an EMBL/GenBank/DDBJ whole genome shotgun (WGS) entry which is preliminary data.</text>
</comment>
<evidence type="ECO:0000256" key="1">
    <source>
        <dbReference type="ARBA" id="ARBA00022729"/>
    </source>
</evidence>
<dbReference type="InterPro" id="IPR036116">
    <property type="entry name" value="FN3_sf"/>
</dbReference>
<evidence type="ECO:0000313" key="4">
    <source>
        <dbReference type="EMBL" id="MDR6969368.1"/>
    </source>
</evidence>
<feature type="signal peptide" evidence="2">
    <location>
        <begin position="1"/>
        <end position="18"/>
    </location>
</feature>
<evidence type="ECO:0000256" key="2">
    <source>
        <dbReference type="SAM" id="SignalP"/>
    </source>
</evidence>
<dbReference type="Gene3D" id="2.60.120.200">
    <property type="match status" value="2"/>
</dbReference>
<dbReference type="Gene3D" id="2.60.40.10">
    <property type="entry name" value="Immunoglobulins"/>
    <property type="match status" value="1"/>
</dbReference>
<sequence length="517" mass="54858">MKKILLLLAVSVTSQNFAQFSQSFEGSTTTPAGWTVIAGGDAAETWEVTDLSTSNAIQAQNGTNVFSINYGATAHNDFLVTPQFTVVAGVTDKLTFWGRSRDPLYPETIAVKASTTTATAAAFSTVLIASVAPASGSTFYKYTVDLANYVGQTLYVGFQSTTTDQFVFDIDNVVLGSTVACLEPTSPLTLSPTSSSVTVSWTAATPAPAEGYDIFHSASGTAPTSNAIPSLSVGAGVTTGTISNLTPGTKYYFYVRSKCSSTVSSVWGHLGVVVTAVLPPYSYGFDNAAGFTADSWSGTWSTNATAGNPQAGTQMVFSNNSATAATNRWLFSRPIMLQENSVNTITFYLRNFTAANPVPGQSIKLTVGNTAVAANHTNVLWTSSTVNNTTWTQFTATFTPTTSGVYYFGFHHFSPIQTATVSLGLDTFALSSTLSTEDFTAKKFIVSPNPVKDLLTIANEFQTIQAVEVYDLNGRQVKNVSNNATNLQISLGDLSSGVYLLKIQTPQGISTQKIIKE</sequence>
<feature type="domain" description="Fibronectin type-III" evidence="3">
    <location>
        <begin position="183"/>
        <end position="280"/>
    </location>
</feature>
<dbReference type="Pfam" id="PF18962">
    <property type="entry name" value="Por_Secre_tail"/>
    <property type="match status" value="1"/>
</dbReference>
<keyword evidence="5" id="KW-1185">Reference proteome</keyword>